<proteinExistence type="predicted"/>
<accession>A0ABR1J9X4</accession>
<reference evidence="2 3" key="1">
    <citation type="submission" date="2024-01" db="EMBL/GenBank/DDBJ databases">
        <title>A draft genome for the cacao thread blight pathogen Marasmiellus scandens.</title>
        <authorList>
            <person name="Baruah I.K."/>
            <person name="Leung J."/>
            <person name="Bukari Y."/>
            <person name="Amoako-Attah I."/>
            <person name="Meinhardt L.W."/>
            <person name="Bailey B.A."/>
            <person name="Cohen S.P."/>
        </authorList>
    </citation>
    <scope>NUCLEOTIDE SEQUENCE [LARGE SCALE GENOMIC DNA]</scope>
    <source>
        <strain evidence="2 3">GH-19</strain>
    </source>
</reference>
<dbReference type="EMBL" id="JBANRG010000027">
    <property type="protein sequence ID" value="KAK7453248.1"/>
    <property type="molecule type" value="Genomic_DNA"/>
</dbReference>
<feature type="region of interest" description="Disordered" evidence="1">
    <location>
        <begin position="389"/>
        <end position="434"/>
    </location>
</feature>
<evidence type="ECO:0000256" key="1">
    <source>
        <dbReference type="SAM" id="MobiDB-lite"/>
    </source>
</evidence>
<organism evidence="2 3">
    <name type="scientific">Marasmiellus scandens</name>
    <dbReference type="NCBI Taxonomy" id="2682957"/>
    <lineage>
        <taxon>Eukaryota</taxon>
        <taxon>Fungi</taxon>
        <taxon>Dikarya</taxon>
        <taxon>Basidiomycota</taxon>
        <taxon>Agaricomycotina</taxon>
        <taxon>Agaricomycetes</taxon>
        <taxon>Agaricomycetidae</taxon>
        <taxon>Agaricales</taxon>
        <taxon>Marasmiineae</taxon>
        <taxon>Omphalotaceae</taxon>
        <taxon>Marasmiellus</taxon>
    </lineage>
</organism>
<keyword evidence="3" id="KW-1185">Reference proteome</keyword>
<feature type="compositionally biased region" description="Acidic residues" evidence="1">
    <location>
        <begin position="407"/>
        <end position="418"/>
    </location>
</feature>
<name>A0ABR1J9X4_9AGAR</name>
<gene>
    <name evidence="2" type="ORF">VKT23_011924</name>
</gene>
<evidence type="ECO:0000313" key="2">
    <source>
        <dbReference type="EMBL" id="KAK7453248.1"/>
    </source>
</evidence>
<protein>
    <recommendedName>
        <fullName evidence="4">Integrase catalytic domain-containing protein</fullName>
    </recommendedName>
</protein>
<dbReference type="PANTHER" id="PTHR46177">
    <property type="entry name" value="INTEGRASE CATALYTIC DOMAIN-CONTAINING PROTEIN"/>
    <property type="match status" value="1"/>
</dbReference>
<evidence type="ECO:0000313" key="3">
    <source>
        <dbReference type="Proteomes" id="UP001498398"/>
    </source>
</evidence>
<feature type="compositionally biased region" description="Acidic residues" evidence="1">
    <location>
        <begin position="425"/>
        <end position="434"/>
    </location>
</feature>
<evidence type="ECO:0008006" key="4">
    <source>
        <dbReference type="Google" id="ProtNLM"/>
    </source>
</evidence>
<dbReference type="Proteomes" id="UP001498398">
    <property type="component" value="Unassembled WGS sequence"/>
</dbReference>
<comment type="caution">
    <text evidence="2">The sequence shown here is derived from an EMBL/GenBank/DDBJ whole genome shotgun (WGS) entry which is preliminary data.</text>
</comment>
<dbReference type="PANTHER" id="PTHR46177:SF1">
    <property type="entry name" value="INTEGRASE CATALYTIC DOMAIN-CONTAINING PROTEIN"/>
    <property type="match status" value="1"/>
</dbReference>
<sequence length="434" mass="50982">MAELRKLYPKAGLRDMTDLFWRETEIRIPRSLVDAYFKEYEPHLIRERRARRFKQKIFWSAGLFDVVSVDQHDKWRDKYGLCLHLGVECTAGQLLWLKIWWTNRNPRLITSYYLEWVEEVGYTCLVTQSDPGSENYGLANAHTALRHWHDPNLEGTLSHRWMRARKNIKGEIEWRQFRRRFSPGWENLLDEGLKHKWYDPKIPRENYIFRWVFIPMLQSKLDAYRQRFNRFPKRRDRNKILPQGRPDDIVERPQDFQVLDFRVKVEPEAIQQVRAEYIPATENVFQLVPAPVAEVIEAAYNQIEQPEITSENCWTVYLAILNIVEEQAFAVALGVPDLDKYFTDSIEATETVAIPLTEDRNPLENGPGVRTKDGNFYYGGVNHGRGLDADDSLLSYTQSNTDRDTGLESDDDNDEPVDEAFGIFSDDEEDDIPM</sequence>